<reference evidence="1 2" key="1">
    <citation type="journal article" date="2019" name="Int. J. Syst. Evol. Microbiol.">
        <title>The Global Catalogue of Microorganisms (GCM) 10K type strain sequencing project: providing services to taxonomists for standard genome sequencing and annotation.</title>
        <authorList>
            <consortium name="The Broad Institute Genomics Platform"/>
            <consortium name="The Broad Institute Genome Sequencing Center for Infectious Disease"/>
            <person name="Wu L."/>
            <person name="Ma J."/>
        </authorList>
    </citation>
    <scope>NUCLEOTIDE SEQUENCE [LARGE SCALE GENOMIC DNA]</scope>
    <source>
        <strain evidence="1 2">JCM 10696</strain>
    </source>
</reference>
<dbReference type="RefSeq" id="WP_344236159.1">
    <property type="nucleotide sequence ID" value="NZ_BAAAHH010000001.1"/>
</dbReference>
<evidence type="ECO:0000313" key="2">
    <source>
        <dbReference type="Proteomes" id="UP001500665"/>
    </source>
</evidence>
<dbReference type="InterPro" id="IPR029069">
    <property type="entry name" value="HotDog_dom_sf"/>
</dbReference>
<evidence type="ECO:0008006" key="3">
    <source>
        <dbReference type="Google" id="ProtNLM"/>
    </source>
</evidence>
<comment type="caution">
    <text evidence="1">The sequence shown here is derived from an EMBL/GenBank/DDBJ whole genome shotgun (WGS) entry which is preliminary data.</text>
</comment>
<dbReference type="Pfam" id="PF13279">
    <property type="entry name" value="4HBT_2"/>
    <property type="match status" value="1"/>
</dbReference>
<evidence type="ECO:0000313" key="1">
    <source>
        <dbReference type="EMBL" id="GAA0937764.1"/>
    </source>
</evidence>
<name>A0ABN1Q6M2_9ACTN</name>
<protein>
    <recommendedName>
        <fullName evidence="3">Thioesterase domain-containing protein</fullName>
    </recommendedName>
</protein>
<dbReference type="SUPFAM" id="SSF54637">
    <property type="entry name" value="Thioesterase/thiol ester dehydrase-isomerase"/>
    <property type="match status" value="1"/>
</dbReference>
<sequence length="88" mass="9575">MQVVHAELDWKDSIKTHDRVEVLVGTARIGTKSFTLDFAFRKDGRITCTGEIVYAVVSPEAAQAVPVPARLAEALAPVDSLRERLGSP</sequence>
<keyword evidence="2" id="KW-1185">Reference proteome</keyword>
<dbReference type="EMBL" id="BAAAHH010000001">
    <property type="protein sequence ID" value="GAA0937764.1"/>
    <property type="molecule type" value="Genomic_DNA"/>
</dbReference>
<accession>A0ABN1Q6M2</accession>
<proteinExistence type="predicted"/>
<gene>
    <name evidence="1" type="ORF">GCM10009550_04840</name>
</gene>
<dbReference type="Gene3D" id="3.10.129.10">
    <property type="entry name" value="Hotdog Thioesterase"/>
    <property type="match status" value="1"/>
</dbReference>
<organism evidence="1 2">
    <name type="scientific">Actinocorallia libanotica</name>
    <dbReference type="NCBI Taxonomy" id="46162"/>
    <lineage>
        <taxon>Bacteria</taxon>
        <taxon>Bacillati</taxon>
        <taxon>Actinomycetota</taxon>
        <taxon>Actinomycetes</taxon>
        <taxon>Streptosporangiales</taxon>
        <taxon>Thermomonosporaceae</taxon>
        <taxon>Actinocorallia</taxon>
    </lineage>
</organism>
<dbReference type="Proteomes" id="UP001500665">
    <property type="component" value="Unassembled WGS sequence"/>
</dbReference>